<organism evidence="1 2">
    <name type="scientific">Pisum sativum</name>
    <name type="common">Garden pea</name>
    <name type="synonym">Lathyrus oleraceus</name>
    <dbReference type="NCBI Taxonomy" id="3888"/>
    <lineage>
        <taxon>Eukaryota</taxon>
        <taxon>Viridiplantae</taxon>
        <taxon>Streptophyta</taxon>
        <taxon>Embryophyta</taxon>
        <taxon>Tracheophyta</taxon>
        <taxon>Spermatophyta</taxon>
        <taxon>Magnoliopsida</taxon>
        <taxon>eudicotyledons</taxon>
        <taxon>Gunneridae</taxon>
        <taxon>Pentapetalae</taxon>
        <taxon>rosids</taxon>
        <taxon>fabids</taxon>
        <taxon>Fabales</taxon>
        <taxon>Fabaceae</taxon>
        <taxon>Papilionoideae</taxon>
        <taxon>50 kb inversion clade</taxon>
        <taxon>NPAAA clade</taxon>
        <taxon>Hologalegina</taxon>
        <taxon>IRL clade</taxon>
        <taxon>Fabeae</taxon>
        <taxon>Lathyrus</taxon>
    </lineage>
</organism>
<dbReference type="PANTHER" id="PTHR11203">
    <property type="entry name" value="CLEAVAGE AND POLYADENYLATION SPECIFICITY FACTOR FAMILY MEMBER"/>
    <property type="match status" value="1"/>
</dbReference>
<proteinExistence type="predicted"/>
<dbReference type="GO" id="GO:0003723">
    <property type="term" value="F:RNA binding"/>
    <property type="evidence" value="ECO:0007669"/>
    <property type="project" value="TreeGrafter"/>
</dbReference>
<dbReference type="PANTHER" id="PTHR11203:SF11">
    <property type="entry name" value="CLEAVAGE AND POLYADENYLATION SPECIFICITY FACTOR SUBUNIT 3"/>
    <property type="match status" value="1"/>
</dbReference>
<name>A0A9D4ZWV1_PEA</name>
<dbReference type="SUPFAM" id="SSF56281">
    <property type="entry name" value="Metallo-hydrolase/oxidoreductase"/>
    <property type="match status" value="1"/>
</dbReference>
<dbReference type="InterPro" id="IPR050698">
    <property type="entry name" value="MBL"/>
</dbReference>
<keyword evidence="2" id="KW-1185">Reference proteome</keyword>
<evidence type="ECO:0000313" key="2">
    <source>
        <dbReference type="Proteomes" id="UP001058974"/>
    </source>
</evidence>
<dbReference type="GO" id="GO:0004534">
    <property type="term" value="F:5'-3' RNA exonuclease activity"/>
    <property type="evidence" value="ECO:0007669"/>
    <property type="project" value="TreeGrafter"/>
</dbReference>
<dbReference type="GO" id="GO:0006398">
    <property type="term" value="P:mRNA 3'-end processing by stem-loop binding and cleavage"/>
    <property type="evidence" value="ECO:0007669"/>
    <property type="project" value="TreeGrafter"/>
</dbReference>
<accession>A0A9D4ZWV1</accession>
<dbReference type="Gene3D" id="3.60.15.10">
    <property type="entry name" value="Ribonuclease Z/Hydroxyacylglutathione hydrolase-like"/>
    <property type="match status" value="1"/>
</dbReference>
<evidence type="ECO:0000313" key="1">
    <source>
        <dbReference type="EMBL" id="KAI5388747.1"/>
    </source>
</evidence>
<dbReference type="Proteomes" id="UP001058974">
    <property type="component" value="Chromosome 7"/>
</dbReference>
<gene>
    <name evidence="1" type="ORF">KIW84_074423</name>
</gene>
<protein>
    <submittedName>
        <fullName evidence="1">Uncharacterized protein</fullName>
    </submittedName>
</protein>
<dbReference type="GO" id="GO:0005847">
    <property type="term" value="C:mRNA cleavage and polyadenylation specificity factor complex"/>
    <property type="evidence" value="ECO:0007669"/>
    <property type="project" value="TreeGrafter"/>
</dbReference>
<sequence>MTYAAKAIYKLLLSDYVNVSKVSIEDMPFDEKDINRSMDKIEYTCLSSLSSVSIPKTPGEALSHPEWRQAMIDEMCALQSSGTWELVPLPPGKSLVGCRWLYTVKAMFLGAAMFMVDIAGVRVLYTGDCSREEDRHLRAAETPQFSPDVRVIIGYCEGRDIAETIKKTNGVLFPEEKLCK</sequence>
<reference evidence="1 2" key="1">
    <citation type="journal article" date="2022" name="Nat. Genet.">
        <title>Improved pea reference genome and pan-genome highlight genomic features and evolutionary characteristics.</title>
        <authorList>
            <person name="Yang T."/>
            <person name="Liu R."/>
            <person name="Luo Y."/>
            <person name="Hu S."/>
            <person name="Wang D."/>
            <person name="Wang C."/>
            <person name="Pandey M.K."/>
            <person name="Ge S."/>
            <person name="Xu Q."/>
            <person name="Li N."/>
            <person name="Li G."/>
            <person name="Huang Y."/>
            <person name="Saxena R.K."/>
            <person name="Ji Y."/>
            <person name="Li M."/>
            <person name="Yan X."/>
            <person name="He Y."/>
            <person name="Liu Y."/>
            <person name="Wang X."/>
            <person name="Xiang C."/>
            <person name="Varshney R.K."/>
            <person name="Ding H."/>
            <person name="Gao S."/>
            <person name="Zong X."/>
        </authorList>
    </citation>
    <scope>NUCLEOTIDE SEQUENCE [LARGE SCALE GENOMIC DNA]</scope>
    <source>
        <strain evidence="1 2">cv. Zhongwan 6</strain>
    </source>
</reference>
<dbReference type="InterPro" id="IPR036866">
    <property type="entry name" value="RibonucZ/Hydroxyglut_hydro"/>
</dbReference>
<dbReference type="GO" id="GO:0004521">
    <property type="term" value="F:RNA endonuclease activity"/>
    <property type="evidence" value="ECO:0007669"/>
    <property type="project" value="TreeGrafter"/>
</dbReference>
<dbReference type="AlphaFoldDB" id="A0A9D4ZWV1"/>
<dbReference type="EMBL" id="JAMSHJ010000007">
    <property type="protein sequence ID" value="KAI5388747.1"/>
    <property type="molecule type" value="Genomic_DNA"/>
</dbReference>
<dbReference type="Gramene" id="Psat07G0442300-T1">
    <property type="protein sequence ID" value="KAI5388747.1"/>
    <property type="gene ID" value="KIW84_074423"/>
</dbReference>
<comment type="caution">
    <text evidence="1">The sequence shown here is derived from an EMBL/GenBank/DDBJ whole genome shotgun (WGS) entry which is preliminary data.</text>
</comment>